<keyword evidence="4" id="KW-0807">Transducer</keyword>
<evidence type="ECO:0000313" key="10">
    <source>
        <dbReference type="EMBL" id="MBJ6724922.1"/>
    </source>
</evidence>
<dbReference type="InterPro" id="IPR003660">
    <property type="entry name" value="HAMP_dom"/>
</dbReference>
<comment type="similarity">
    <text evidence="3">Belongs to the methyl-accepting chemotaxis (MCP) protein family.</text>
</comment>
<dbReference type="RefSeq" id="WP_199383819.1">
    <property type="nucleotide sequence ID" value="NZ_JAEMHM010000007.1"/>
</dbReference>
<gene>
    <name evidence="10" type="ORF">JFN93_09405</name>
</gene>
<comment type="subcellular location">
    <subcellularLocation>
        <location evidence="1">Membrane</location>
    </subcellularLocation>
</comment>
<dbReference type="GO" id="GO:0004888">
    <property type="term" value="F:transmembrane signaling receptor activity"/>
    <property type="evidence" value="ECO:0007669"/>
    <property type="project" value="InterPro"/>
</dbReference>
<dbReference type="SUPFAM" id="SSF58104">
    <property type="entry name" value="Methyl-accepting chemotaxis protein (MCP) signaling domain"/>
    <property type="match status" value="1"/>
</dbReference>
<feature type="domain" description="Methyl-accepting transducer" evidence="8">
    <location>
        <begin position="708"/>
        <end position="923"/>
    </location>
</feature>
<dbReference type="CDD" id="cd06225">
    <property type="entry name" value="HAMP"/>
    <property type="match status" value="2"/>
</dbReference>
<dbReference type="GO" id="GO:0005886">
    <property type="term" value="C:plasma membrane"/>
    <property type="evidence" value="ECO:0007669"/>
    <property type="project" value="TreeGrafter"/>
</dbReference>
<keyword evidence="7" id="KW-0812">Transmembrane</keyword>
<dbReference type="Proteomes" id="UP000636888">
    <property type="component" value="Unassembled WGS sequence"/>
</dbReference>
<name>A0A8J7IXZ6_9BACT</name>
<evidence type="ECO:0000256" key="7">
    <source>
        <dbReference type="SAM" id="Phobius"/>
    </source>
</evidence>
<evidence type="ECO:0000256" key="6">
    <source>
        <dbReference type="SAM" id="MobiDB-lite"/>
    </source>
</evidence>
<dbReference type="InterPro" id="IPR047347">
    <property type="entry name" value="YvaQ-like_sensor"/>
</dbReference>
<keyword evidence="7" id="KW-0472">Membrane</keyword>
<evidence type="ECO:0000256" key="2">
    <source>
        <dbReference type="ARBA" id="ARBA00022500"/>
    </source>
</evidence>
<feature type="compositionally biased region" description="Low complexity" evidence="6">
    <location>
        <begin position="723"/>
        <end position="749"/>
    </location>
</feature>
<protein>
    <submittedName>
        <fullName evidence="10">HAMP domain-containing protein</fullName>
    </submittedName>
</protein>
<dbReference type="Pfam" id="PF18947">
    <property type="entry name" value="HAMP_2"/>
    <property type="match status" value="3"/>
</dbReference>
<dbReference type="Gene3D" id="1.10.8.500">
    <property type="entry name" value="HAMP domain in histidine kinase"/>
    <property type="match status" value="1"/>
</dbReference>
<dbReference type="AlphaFoldDB" id="A0A8J7IXZ6"/>
<feature type="domain" description="HAMP" evidence="9">
    <location>
        <begin position="653"/>
        <end position="703"/>
    </location>
</feature>
<feature type="coiled-coil region" evidence="5">
    <location>
        <begin position="894"/>
        <end position="932"/>
    </location>
</feature>
<organism evidence="10 11">
    <name type="scientific">Geomesophilobacter sediminis</name>
    <dbReference type="NCBI Taxonomy" id="2798584"/>
    <lineage>
        <taxon>Bacteria</taxon>
        <taxon>Pseudomonadati</taxon>
        <taxon>Thermodesulfobacteriota</taxon>
        <taxon>Desulfuromonadia</taxon>
        <taxon>Geobacterales</taxon>
        <taxon>Geobacteraceae</taxon>
        <taxon>Geomesophilobacter</taxon>
    </lineage>
</organism>
<dbReference type="GO" id="GO:0007165">
    <property type="term" value="P:signal transduction"/>
    <property type="evidence" value="ECO:0007669"/>
    <property type="project" value="UniProtKB-KW"/>
</dbReference>
<feature type="transmembrane region" description="Helical" evidence="7">
    <location>
        <begin position="12"/>
        <end position="31"/>
    </location>
</feature>
<evidence type="ECO:0000256" key="5">
    <source>
        <dbReference type="SAM" id="Coils"/>
    </source>
</evidence>
<dbReference type="Pfam" id="PF00015">
    <property type="entry name" value="MCPsignal"/>
    <property type="match status" value="1"/>
</dbReference>
<reference evidence="10" key="1">
    <citation type="submission" date="2020-12" db="EMBL/GenBank/DDBJ databases">
        <title>Geomonas sp. Red875, isolated from river sediment.</title>
        <authorList>
            <person name="Xu Z."/>
            <person name="Zhang Z."/>
            <person name="Masuda Y."/>
            <person name="Itoh H."/>
            <person name="Senoo K."/>
        </authorList>
    </citation>
    <scope>NUCLEOTIDE SEQUENCE</scope>
    <source>
        <strain evidence="10">Red875</strain>
    </source>
</reference>
<dbReference type="PANTHER" id="PTHR43531:SF11">
    <property type="entry name" value="METHYL-ACCEPTING CHEMOTAXIS PROTEIN 3"/>
    <property type="match status" value="1"/>
</dbReference>
<dbReference type="InterPro" id="IPR051310">
    <property type="entry name" value="MCP_chemotaxis"/>
</dbReference>
<keyword evidence="7" id="KW-1133">Transmembrane helix</keyword>
<dbReference type="PRINTS" id="PR00260">
    <property type="entry name" value="CHEMTRNSDUCR"/>
</dbReference>
<keyword evidence="5" id="KW-0175">Coiled coil</keyword>
<feature type="domain" description="HAMP" evidence="9">
    <location>
        <begin position="212"/>
        <end position="264"/>
    </location>
</feature>
<evidence type="ECO:0000256" key="3">
    <source>
        <dbReference type="ARBA" id="ARBA00029447"/>
    </source>
</evidence>
<evidence type="ECO:0000259" key="9">
    <source>
        <dbReference type="PROSITE" id="PS50885"/>
    </source>
</evidence>
<dbReference type="CDD" id="cd19411">
    <property type="entry name" value="MCP2201-like_sensor"/>
    <property type="match status" value="1"/>
</dbReference>
<dbReference type="EMBL" id="JAEMHM010000007">
    <property type="protein sequence ID" value="MBJ6724922.1"/>
    <property type="molecule type" value="Genomic_DNA"/>
</dbReference>
<dbReference type="InterPro" id="IPR024478">
    <property type="entry name" value="HlyB_4HB_MCP"/>
</dbReference>
<evidence type="ECO:0000256" key="1">
    <source>
        <dbReference type="ARBA" id="ARBA00004370"/>
    </source>
</evidence>
<dbReference type="InterPro" id="IPR004089">
    <property type="entry name" value="MCPsignal_dom"/>
</dbReference>
<dbReference type="PANTHER" id="PTHR43531">
    <property type="entry name" value="PROTEIN ICFG"/>
    <property type="match status" value="1"/>
</dbReference>
<evidence type="ECO:0000259" key="8">
    <source>
        <dbReference type="PROSITE" id="PS50111"/>
    </source>
</evidence>
<feature type="region of interest" description="Disordered" evidence="6">
    <location>
        <begin position="946"/>
        <end position="969"/>
    </location>
</feature>
<feature type="region of interest" description="Disordered" evidence="6">
    <location>
        <begin position="723"/>
        <end position="760"/>
    </location>
</feature>
<dbReference type="SUPFAM" id="SSF158472">
    <property type="entry name" value="HAMP domain-like"/>
    <property type="match status" value="1"/>
</dbReference>
<dbReference type="Gene3D" id="1.10.287.950">
    <property type="entry name" value="Methyl-accepting chemotaxis protein"/>
    <property type="match status" value="1"/>
</dbReference>
<accession>A0A8J7IXZ6</accession>
<dbReference type="Pfam" id="PF12729">
    <property type="entry name" value="4HB_MCP_1"/>
    <property type="match status" value="1"/>
</dbReference>
<dbReference type="GO" id="GO:0006935">
    <property type="term" value="P:chemotaxis"/>
    <property type="evidence" value="ECO:0007669"/>
    <property type="project" value="UniProtKB-KW"/>
</dbReference>
<dbReference type="SMART" id="SM00283">
    <property type="entry name" value="MA"/>
    <property type="match status" value="1"/>
</dbReference>
<keyword evidence="11" id="KW-1185">Reference proteome</keyword>
<dbReference type="PROSITE" id="PS50885">
    <property type="entry name" value="HAMP"/>
    <property type="match status" value="2"/>
</dbReference>
<dbReference type="Pfam" id="PF00672">
    <property type="entry name" value="HAMP"/>
    <property type="match status" value="1"/>
</dbReference>
<dbReference type="InterPro" id="IPR004090">
    <property type="entry name" value="Chemotax_Me-accpt_rcpt"/>
</dbReference>
<dbReference type="SMART" id="SM00304">
    <property type="entry name" value="HAMP"/>
    <property type="match status" value="5"/>
</dbReference>
<dbReference type="FunFam" id="1.10.287.950:FF:000001">
    <property type="entry name" value="Methyl-accepting chemotaxis sensory transducer"/>
    <property type="match status" value="1"/>
</dbReference>
<evidence type="ECO:0000313" key="11">
    <source>
        <dbReference type="Proteomes" id="UP000636888"/>
    </source>
</evidence>
<proteinExistence type="inferred from homology"/>
<dbReference type="PROSITE" id="PS50111">
    <property type="entry name" value="CHEMOTAXIS_TRANSDUC_2"/>
    <property type="match status" value="1"/>
</dbReference>
<keyword evidence="2" id="KW-0145">Chemotaxis</keyword>
<dbReference type="Gene3D" id="1.20.120.1530">
    <property type="match status" value="3"/>
</dbReference>
<evidence type="ECO:0000256" key="4">
    <source>
        <dbReference type="PROSITE-ProRule" id="PRU00284"/>
    </source>
</evidence>
<comment type="caution">
    <text evidence="10">The sequence shown here is derived from an EMBL/GenBank/DDBJ whole genome shotgun (WGS) entry which is preliminary data.</text>
</comment>
<feature type="compositionally biased region" description="Polar residues" evidence="6">
    <location>
        <begin position="750"/>
        <end position="760"/>
    </location>
</feature>
<feature type="coiled-coil region" evidence="5">
    <location>
        <begin position="81"/>
        <end position="108"/>
    </location>
</feature>
<sequence length="996" mass="106715">MKLGDMNIGTRLGLGFGIIFIALVAVSAIGYRSLNRIDARLNDIVELSYAKTKFANESMITFGSIISSIEAMTITPDPASRQEEKRAIEEKRDRYKAAMEKLERLETGEKGKQLLAQTHQAIADAKQVNNKVMELSLAGNTAGAGQLFVRDARTLNAKLFASFGELVKYEEGQIQNSHEQATAISQRARTLEVGFALLALGLTVGIALLLTRSICLPLRGLTASADRLASGDVGVEVEVSSADEVGQLARSFSHMAKNIRDAAQVAQAVAAGDLNVSVQPKSESDVLAQSLAQVLATLQGLVAESGRLAEAAKAGNLQVRGNTDGFGGGYREIIAGFNGTLDHVTTPIAAAQQILGKMAVNDFTQGMTGEFQGDFELFAEKVNGVRTRLLSVQDLFVRLAQGDFTRLAEMKAVGKRSENDQIIPSVIATMDGVAELIAEIERQAAAAARGELDSRSNADRFPGSYREVVVGVNRMMDAVAQPLSEAVSVLGRIALNDYTTTMQDGYQGQFQILAGAMGDVRKRLLNLQDIADRLAGGDISRLDEFRRIGRRCENDKLLPAFTNMMETIQALINEVGLLTEAAVGGRLSYRGNPARFQGGYRSVVEGVNQAMDAVILPLNMAADYVDRISKGDVPPAIVETYNGDFNLIKQNLNLLGESMNRITAAAQEIARGNLEVKLTERSERDELMRALVAMVTKLQSVVCEVQAAADHVARGSQQLSAGSQQLSQGATEQAAAAEEASSSMEEMSSNIRQNADNGSQTEKIAVKSAENAKTGEKAVGETVVAMKDIANKISIIEEIARQTNLLALNAAIEAARAGEHGKGFAVVASEVRKLAERSQKAAAEIYEMSSVSVDVAVKAGQLFEKMVPEIQKTAELVQEISAACREQDAGAEQINKAIQQLDQVIQQNASASEEMASTAEELSSQAEQLQQVIAFFRLSEVGGSKRIGVRSGNPPEGKKVNVLGRSGLTPKPQKTAGLALDLNVAASDSDAEFERY</sequence>